<dbReference type="InterPro" id="IPR047653">
    <property type="entry name" value="Tn3-like_transpos"/>
</dbReference>
<comment type="caution">
    <text evidence="7">The sequence shown here is derived from an EMBL/GenBank/DDBJ whole genome shotgun (WGS) entry which is preliminary data.</text>
</comment>
<feature type="domain" description="DUF4158" evidence="6">
    <location>
        <begin position="3"/>
        <end position="151"/>
    </location>
</feature>
<feature type="domain" description="Tn3 transposase DDE" evidence="5">
    <location>
        <begin position="583"/>
        <end position="972"/>
    </location>
</feature>
<evidence type="ECO:0000256" key="2">
    <source>
        <dbReference type="ARBA" id="ARBA00022578"/>
    </source>
</evidence>
<dbReference type="EMBL" id="JACYTR010000002">
    <property type="protein sequence ID" value="MBD8524423.1"/>
    <property type="molecule type" value="Genomic_DNA"/>
</dbReference>
<evidence type="ECO:0000256" key="3">
    <source>
        <dbReference type="ARBA" id="ARBA00023125"/>
    </source>
</evidence>
<evidence type="ECO:0000256" key="1">
    <source>
        <dbReference type="ARBA" id="ARBA00009402"/>
    </source>
</evidence>
<protein>
    <submittedName>
        <fullName evidence="7">Tn3 family transposase</fullName>
    </submittedName>
</protein>
<keyword evidence="8" id="KW-1185">Reference proteome</keyword>
<reference evidence="7 8" key="1">
    <citation type="submission" date="2020-09" db="EMBL/GenBank/DDBJ databases">
        <title>Pseudoxanthomonas sp. CAU 1598 isolated from sand of Yaerae Beach.</title>
        <authorList>
            <person name="Kim W."/>
        </authorList>
    </citation>
    <scope>NUCLEOTIDE SEQUENCE [LARGE SCALE GENOMIC DNA]</scope>
    <source>
        <strain evidence="7 8">CAU 1598</strain>
    </source>
</reference>
<evidence type="ECO:0000313" key="7">
    <source>
        <dbReference type="EMBL" id="MBD8524423.1"/>
    </source>
</evidence>
<proteinExistence type="inferred from homology"/>
<evidence type="ECO:0000259" key="6">
    <source>
        <dbReference type="Pfam" id="PF13700"/>
    </source>
</evidence>
<dbReference type="Proteomes" id="UP000613768">
    <property type="component" value="Unassembled WGS sequence"/>
</dbReference>
<dbReference type="AlphaFoldDB" id="A0AAW3ZEQ5"/>
<dbReference type="Pfam" id="PF01526">
    <property type="entry name" value="DDE_Tnp_Tn3"/>
    <property type="match status" value="1"/>
</dbReference>
<dbReference type="InterPro" id="IPR002513">
    <property type="entry name" value="Tn3_Tnp_DDE_dom"/>
</dbReference>
<keyword evidence="4" id="KW-0233">DNA recombination</keyword>
<accession>A0AAW3ZEQ5</accession>
<dbReference type="GO" id="GO:0004803">
    <property type="term" value="F:transposase activity"/>
    <property type="evidence" value="ECO:0007669"/>
    <property type="project" value="InterPro"/>
</dbReference>
<comment type="similarity">
    <text evidence="1">Belongs to the transposase 7 family.</text>
</comment>
<dbReference type="RefSeq" id="WP_192027767.1">
    <property type="nucleotide sequence ID" value="NZ_JACYTR010000002.1"/>
</dbReference>
<dbReference type="InterPro" id="IPR025296">
    <property type="entry name" value="DUF4158"/>
</dbReference>
<sequence>MKRNWSDDELQEFWSLSPDELDLLPPKSPARRLGFALQLKFLQIEGRFPEGRRDIPAIPVRFVAEQIGGHAKHISGYDIDGRTARRDRSLIREALKYHAANDNDSRRMLDWLVADILTRGPEPTRLDDLVIGWFKEQRVEVPAEASRQRFVRSALKNFEDGLCAGIASKLSDSAKELIDRLVSADSGEDTVAVVDNTRRAATLGEIKSDPRRPSLDTMFEEVAKLRTIDRLELPKDLLSDVAPRVIDQYRRRVATEPPSDLRLRVDSVRHAMLATFCWQRRREILDGLVELLIHTVHRIGASAEHRVEKEMFEDFRRVRGKTTVLFKLAEAAVDHPDGVVQEVLYPVVGEQTLRDLVKEFKSSGPLFRTVVHTVMRASYSNHYRRMLPLLLDALPFRSNNSAYRPIMDALALLQANRGKRFQFFAVSDNLPVDGVIKPKWQEIVIETAPNGDRRINRINYEICVLQSLRDALRSKEIWVEGADRFRNPDEDLPKDYAENRAEYYAALKLVDAPEPLIADLQRAMKEGLALLNKGMPSNPGVRVLQRGPHRLSVSPLDPQVEPPNLAAMKERILARWPATGLLDVLKEAELRIGFTAAFKTAASREALERTEIQRRLLLCLYGLGTNAGLKRVLAGDTAITYKELLYTRRRFIHKSALRDAIARVVNAIFAIRQVELWGEGTTACASDSKKFGAWDQNLMTEWHIRYGGRGVMIYWHVEKKSVCIHSQLKRCSSSEVAAMMEGVLRHCTDMTVEKNYVDTHGQSEVAFAFSHLLGFELLPRLKAINRQRLYLPESGAGSLYPALQPILTRPINWELISQQYDEMVKYATALRLGTADSESILRRFTRTNAQHPTYAALAELGRAVKTVFLCRYLHSEGLRREIHEGLNVVENWNSANGFIFYGKSGEVATNRLEDQEISVLALHLLQLSLVYVNTLMIQSVMKEPAWRQRLTTEDRRGLTPLFYVHVNPYGRFDLDMDARLPLDRAS</sequence>
<name>A0AAW3ZEQ5_9GAMM</name>
<dbReference type="Pfam" id="PF13700">
    <property type="entry name" value="DUF4158"/>
    <property type="match status" value="1"/>
</dbReference>
<dbReference type="NCBIfam" id="NF033527">
    <property type="entry name" value="transpos_Tn3"/>
    <property type="match status" value="1"/>
</dbReference>
<dbReference type="GO" id="GO:0006313">
    <property type="term" value="P:DNA transposition"/>
    <property type="evidence" value="ECO:0007669"/>
    <property type="project" value="InterPro"/>
</dbReference>
<evidence type="ECO:0000313" key="8">
    <source>
        <dbReference type="Proteomes" id="UP000613768"/>
    </source>
</evidence>
<keyword evidence="2" id="KW-0815">Transposition</keyword>
<gene>
    <name evidence="7" type="ORF">IFO71_01595</name>
</gene>
<evidence type="ECO:0000259" key="5">
    <source>
        <dbReference type="Pfam" id="PF01526"/>
    </source>
</evidence>
<evidence type="ECO:0000256" key="4">
    <source>
        <dbReference type="ARBA" id="ARBA00023172"/>
    </source>
</evidence>
<organism evidence="7 8">
    <name type="scientific">Pseudomarimonas arenosa</name>
    <dbReference type="NCBI Taxonomy" id="2774145"/>
    <lineage>
        <taxon>Bacteria</taxon>
        <taxon>Pseudomonadati</taxon>
        <taxon>Pseudomonadota</taxon>
        <taxon>Gammaproteobacteria</taxon>
        <taxon>Lysobacterales</taxon>
        <taxon>Lysobacteraceae</taxon>
        <taxon>Pseudomarimonas</taxon>
    </lineage>
</organism>
<keyword evidence="3" id="KW-0238">DNA-binding</keyword>
<dbReference type="GO" id="GO:0003677">
    <property type="term" value="F:DNA binding"/>
    <property type="evidence" value="ECO:0007669"/>
    <property type="project" value="UniProtKB-KW"/>
</dbReference>